<keyword evidence="3" id="KW-1185">Reference proteome</keyword>
<dbReference type="OrthoDB" id="9811073at2"/>
<dbReference type="SMART" id="SM00382">
    <property type="entry name" value="AAA"/>
    <property type="match status" value="1"/>
</dbReference>
<name>A0A6N6JGI6_9RHOB</name>
<dbReference type="SUPFAM" id="SSF52540">
    <property type="entry name" value="P-loop containing nucleoside triphosphate hydrolases"/>
    <property type="match status" value="1"/>
</dbReference>
<dbReference type="EMBL" id="BLJE01000002">
    <property type="protein sequence ID" value="GFE65346.1"/>
    <property type="molecule type" value="Genomic_DNA"/>
</dbReference>
<dbReference type="AlphaFoldDB" id="A0A6N6JGI6"/>
<dbReference type="InterPro" id="IPR027417">
    <property type="entry name" value="P-loop_NTPase"/>
</dbReference>
<protein>
    <submittedName>
        <fullName evidence="2">DNA polymerase III subunit delta</fullName>
    </submittedName>
</protein>
<dbReference type="Pfam" id="PF13177">
    <property type="entry name" value="DNA_pol3_delta2"/>
    <property type="match status" value="1"/>
</dbReference>
<gene>
    <name evidence="2" type="ORF">KIN_24200</name>
</gene>
<sequence length="372" mass="39803">MTDDAPAQADQIEGAPHPRETRVLLGQDAAEQTFLTAFNDNRLHHGWLITGPRGVGKATLAWRIATFLLATPLDDGGMFVPPTPETLDIADDHPIRARLAALSDPGLFLLRRPWDEEKKRHKAQIAVDEVRRLKGFFSLTNPDGGRRVVIVDTADDMNPSAANALLKILEEPPSDCILLLISHQPSRLLPTIRSRCRELRCATLSADDIQRALIASGIEPGDAGAALAELAAGSVGEAIGLLTLSGVALYEQLVSLVAGLPDFDRAKAITLGDRLAKRGAEVEFDLFIRLTDTLLSRLSRAGLGLVETEAVPGEAAMLARLSPNANASRAWASVAAEIGARLRHGQGVNLDPASLVLDMVMTLQETAARTAA</sequence>
<dbReference type="Proteomes" id="UP000436822">
    <property type="component" value="Unassembled WGS sequence"/>
</dbReference>
<dbReference type="PANTHER" id="PTHR11669">
    <property type="entry name" value="REPLICATION FACTOR C / DNA POLYMERASE III GAMMA-TAU SUBUNIT"/>
    <property type="match status" value="1"/>
</dbReference>
<dbReference type="PANTHER" id="PTHR11669:SF8">
    <property type="entry name" value="DNA POLYMERASE III SUBUNIT DELTA"/>
    <property type="match status" value="1"/>
</dbReference>
<dbReference type="Gene3D" id="3.40.50.300">
    <property type="entry name" value="P-loop containing nucleotide triphosphate hydrolases"/>
    <property type="match status" value="1"/>
</dbReference>
<evidence type="ECO:0000313" key="3">
    <source>
        <dbReference type="Proteomes" id="UP000436822"/>
    </source>
</evidence>
<feature type="domain" description="AAA+ ATPase" evidence="1">
    <location>
        <begin position="43"/>
        <end position="204"/>
    </location>
</feature>
<dbReference type="GO" id="GO:0009360">
    <property type="term" value="C:DNA polymerase III complex"/>
    <property type="evidence" value="ECO:0007669"/>
    <property type="project" value="TreeGrafter"/>
</dbReference>
<dbReference type="NCBIfam" id="NF005677">
    <property type="entry name" value="PRK07471.1"/>
    <property type="match status" value="1"/>
</dbReference>
<dbReference type="InterPro" id="IPR050238">
    <property type="entry name" value="DNA_Rep/Repair_Clamp_Loader"/>
</dbReference>
<proteinExistence type="predicted"/>
<dbReference type="RefSeq" id="WP_159807190.1">
    <property type="nucleotide sequence ID" value="NZ_BLJE01000002.1"/>
</dbReference>
<dbReference type="InterPro" id="IPR003593">
    <property type="entry name" value="AAA+_ATPase"/>
</dbReference>
<dbReference type="GO" id="GO:0006261">
    <property type="term" value="P:DNA-templated DNA replication"/>
    <property type="evidence" value="ECO:0007669"/>
    <property type="project" value="TreeGrafter"/>
</dbReference>
<evidence type="ECO:0000313" key="2">
    <source>
        <dbReference type="EMBL" id="GFE65346.1"/>
    </source>
</evidence>
<reference evidence="2 3" key="1">
    <citation type="submission" date="2019-12" db="EMBL/GenBank/DDBJ databases">
        <title>Litoreibacter badius sp. nov., a novel bacteriochlorophyll a-containing bacterium in the genus Litoreibacter.</title>
        <authorList>
            <person name="Kanamuro M."/>
            <person name="Takabe Y."/>
            <person name="Mori K."/>
            <person name="Takaichi S."/>
            <person name="Hanada S."/>
        </authorList>
    </citation>
    <scope>NUCLEOTIDE SEQUENCE [LARGE SCALE GENOMIC DNA]</scope>
    <source>
        <strain evidence="2 3">K6</strain>
    </source>
</reference>
<accession>A0A6N6JGI6</accession>
<organism evidence="2 3">
    <name type="scientific">Litoreibacter roseus</name>
    <dbReference type="NCBI Taxonomy" id="2601869"/>
    <lineage>
        <taxon>Bacteria</taxon>
        <taxon>Pseudomonadati</taxon>
        <taxon>Pseudomonadota</taxon>
        <taxon>Alphaproteobacteria</taxon>
        <taxon>Rhodobacterales</taxon>
        <taxon>Roseobacteraceae</taxon>
        <taxon>Litoreibacter</taxon>
    </lineage>
</organism>
<evidence type="ECO:0000259" key="1">
    <source>
        <dbReference type="SMART" id="SM00382"/>
    </source>
</evidence>
<comment type="caution">
    <text evidence="2">The sequence shown here is derived from an EMBL/GenBank/DDBJ whole genome shotgun (WGS) entry which is preliminary data.</text>
</comment>